<dbReference type="EMBL" id="QSFP01000011">
    <property type="protein sequence ID" value="RHA66674.1"/>
    <property type="molecule type" value="Genomic_DNA"/>
</dbReference>
<dbReference type="RefSeq" id="WP_118591451.1">
    <property type="nucleotide sequence ID" value="NZ_QSFP01000011.1"/>
</dbReference>
<dbReference type="AlphaFoldDB" id="A0A3R6DEQ2"/>
<evidence type="ECO:0000313" key="1">
    <source>
        <dbReference type="EMBL" id="RHA66674.1"/>
    </source>
</evidence>
<name>A0A3R6DEQ2_9FIRM</name>
<reference evidence="1 2" key="1">
    <citation type="submission" date="2018-08" db="EMBL/GenBank/DDBJ databases">
        <title>A genome reference for cultivated species of the human gut microbiota.</title>
        <authorList>
            <person name="Zou Y."/>
            <person name="Xue W."/>
            <person name="Luo G."/>
        </authorList>
    </citation>
    <scope>NUCLEOTIDE SEQUENCE [LARGE SCALE GENOMIC DNA]</scope>
    <source>
        <strain evidence="1 2">AM43-11</strain>
    </source>
</reference>
<organism evidence="1 2">
    <name type="scientific">Roseburia intestinalis</name>
    <dbReference type="NCBI Taxonomy" id="166486"/>
    <lineage>
        <taxon>Bacteria</taxon>
        <taxon>Bacillati</taxon>
        <taxon>Bacillota</taxon>
        <taxon>Clostridia</taxon>
        <taxon>Lachnospirales</taxon>
        <taxon>Lachnospiraceae</taxon>
        <taxon>Roseburia</taxon>
    </lineage>
</organism>
<protein>
    <submittedName>
        <fullName evidence="1">Uncharacterized protein</fullName>
    </submittedName>
</protein>
<dbReference type="Proteomes" id="UP000284465">
    <property type="component" value="Unassembled WGS sequence"/>
</dbReference>
<gene>
    <name evidence="1" type="ORF">DW927_10490</name>
</gene>
<comment type="caution">
    <text evidence="1">The sequence shown here is derived from an EMBL/GenBank/DDBJ whole genome shotgun (WGS) entry which is preliminary data.</text>
</comment>
<accession>A0A3R6DEQ2</accession>
<evidence type="ECO:0000313" key="2">
    <source>
        <dbReference type="Proteomes" id="UP000284465"/>
    </source>
</evidence>
<sequence length="197" mass="22975">MIDIGMGDWIKDYNGYLLMKFTSKYRYQQRFLDGKLFFNTSDFFARCDDAGRSDHHEGNAIVVNESEKSTSSLRYEIINGQVCLIEEEYANGLEIQIKVQAIIAIAYLIYGALSTSYTLHRIRYEHNQPIKYTGYCDNEGKPIPIEAKIFYNGKEYKVVKHEGIYRLLPYDEKIITSRLMKLEVVACDREGKLFIYK</sequence>
<proteinExistence type="predicted"/>